<dbReference type="Proteomes" id="UP000013988">
    <property type="component" value="Unassembled WGS sequence"/>
</dbReference>
<dbReference type="Pfam" id="PF20990">
    <property type="entry name" value="DUF2207_C"/>
    <property type="match status" value="1"/>
</dbReference>
<comment type="caution">
    <text evidence="2">The sequence shown here is derived from an EMBL/GenBank/DDBJ whole genome shotgun (WGS) entry which is preliminary data.</text>
</comment>
<evidence type="ECO:0000313" key="2">
    <source>
        <dbReference type="EMBL" id="EOR20003.1"/>
    </source>
</evidence>
<feature type="domain" description="Predicted membrane protein YciQ-like C-terminal" evidence="1">
    <location>
        <begin position="50"/>
        <end position="173"/>
    </location>
</feature>
<gene>
    <name evidence="2" type="ORF">A500_19104</name>
</gene>
<dbReference type="AlphaFoldDB" id="R9BSG0"/>
<accession>R9BSG0</accession>
<dbReference type="RefSeq" id="WP_016209028.1">
    <property type="nucleotide sequence ID" value="NZ_ASRV01000233.1"/>
</dbReference>
<reference evidence="2 3" key="1">
    <citation type="submission" date="2013-03" db="EMBL/GenBank/DDBJ databases">
        <title>Whole genome shotgun sequencing of Clostridium sartagoforme AAU1.</title>
        <authorList>
            <person name="Joshi C.G."/>
            <person name="Duggirala S.M."/>
            <person name="Nathani N.M."/>
            <person name="Bhatt V.D."/>
            <person name="Patel A.K."/>
            <person name="Pandya P.R."/>
            <person name="KaPatel J.A."/>
        </authorList>
    </citation>
    <scope>NUCLEOTIDE SEQUENCE [LARGE SCALE GENOMIC DNA]</scope>
    <source>
        <strain evidence="2 3">AAU1</strain>
    </source>
</reference>
<dbReference type="PATRIC" id="fig|1202534.3.peg.3812"/>
<organism evidence="2 3">
    <name type="scientific">Clostridium sartagoforme AAU1</name>
    <dbReference type="NCBI Taxonomy" id="1202534"/>
    <lineage>
        <taxon>Bacteria</taxon>
        <taxon>Bacillati</taxon>
        <taxon>Bacillota</taxon>
        <taxon>Clostridia</taxon>
        <taxon>Eubacteriales</taxon>
        <taxon>Clostridiaceae</taxon>
        <taxon>Clostridium</taxon>
    </lineage>
</organism>
<proteinExistence type="predicted"/>
<protein>
    <recommendedName>
        <fullName evidence="1">Predicted membrane protein YciQ-like C-terminal domain-containing protein</fullName>
    </recommendedName>
</protein>
<sequence>MPILIPSSLIIIIAITFYLSNKRSKRIFNEALNEYRSNFIFTSDDVLPYPPSNTSPALVSYLYDKNNIDLSIVPSTLMYLANKGFYKLDSTLSNGNELVTVKFKRIKDSSKCEYSHLKVLMDWFKTYEDNKNEFSFDSIKIKVDESKNIAKNFYNSYWDFINEIRLNGKLHNYYIIIKNKEVLSNDAYNEYLQWCAYKKYLLSLIDNKDTNNIKESIIYASALGISNYDLEMDLTDSKENYSYDNNFNNTFYSYYITNAFLFNEIHNIADNNHNSNSNFNNGLDFSNNSFNDFSSGGGFSGGGGGDSGAF</sequence>
<evidence type="ECO:0000313" key="3">
    <source>
        <dbReference type="Proteomes" id="UP000013988"/>
    </source>
</evidence>
<keyword evidence="3" id="KW-1185">Reference proteome</keyword>
<name>R9BSG0_9CLOT</name>
<evidence type="ECO:0000259" key="1">
    <source>
        <dbReference type="Pfam" id="PF20990"/>
    </source>
</evidence>
<dbReference type="EMBL" id="ASRV01000233">
    <property type="protein sequence ID" value="EOR20003.1"/>
    <property type="molecule type" value="Genomic_DNA"/>
</dbReference>
<dbReference type="InterPro" id="IPR048389">
    <property type="entry name" value="YciQ-like_C"/>
</dbReference>